<dbReference type="PANTHER" id="PTHR36140:SF12">
    <property type="entry name" value="F-BOX DOMAIN-CONTAINING PROTEIN"/>
    <property type="match status" value="1"/>
</dbReference>
<feature type="region of interest" description="Disordered" evidence="1">
    <location>
        <begin position="1"/>
        <end position="52"/>
    </location>
</feature>
<dbReference type="AlphaFoldDB" id="A0A1B6PPZ9"/>
<evidence type="ECO:0000313" key="3">
    <source>
        <dbReference type="EMBL" id="KXG27747.1"/>
    </source>
</evidence>
<sequence>MPPVRRARQADPSGSPYNDGWLSYRRRRRPRLVGGNVRGESDDDVSGGAPPSATTLPDDVLFGIFSRVSCLADAARCAATCRRWGRVVAARAAPISRALPPPPGGGFLPQLFIGVLLQHQEKNDDVLRRRRRASAGGGATQLRFVPTAAFASRSRLLGDEGQGVAPFDDARPVASRNGRVVLQFGRKERADGLTLCVWNPMTGDVAMVPTLSGKEFPGDDDYACAILTGDDHLCCSPGSFRLLLAYGRRGFTALRSFSSDTGSWGPECKKPGAKLSGHLLRHQLGPAVVLHGVAYWPMHRAALGVRLGSTAAEAAMDVCSVPYRYSFELDEHVLGVSADGRRLNFVDIGIMGHLGKPIVNLSTSWLEDAVAVGGDKTTTTTTTTNSGDPSDDEQIPMPQIKVARTTPIKPWWFGEKSGTLVFTVEEETSRTSAVFALNVATRSLEKLADGVSNHTCCRRLFGYEMDRAALLASVAPQ</sequence>
<dbReference type="Pfam" id="PF12937">
    <property type="entry name" value="F-box-like"/>
    <property type="match status" value="1"/>
</dbReference>
<dbReference type="SUPFAM" id="SSF81383">
    <property type="entry name" value="F-box domain"/>
    <property type="match status" value="1"/>
</dbReference>
<keyword evidence="4" id="KW-1185">Reference proteome</keyword>
<dbReference type="Gramene" id="KXG27747">
    <property type="protein sequence ID" value="KXG27747"/>
    <property type="gene ID" value="SORBI_3005G037700"/>
</dbReference>
<accession>A0A1B6PPZ9</accession>
<dbReference type="InParanoid" id="A0A1B6PPZ9"/>
<evidence type="ECO:0000259" key="2">
    <source>
        <dbReference type="Pfam" id="PF12937"/>
    </source>
</evidence>
<reference evidence="3 4" key="1">
    <citation type="journal article" date="2009" name="Nature">
        <title>The Sorghum bicolor genome and the diversification of grasses.</title>
        <authorList>
            <person name="Paterson A.H."/>
            <person name="Bowers J.E."/>
            <person name="Bruggmann R."/>
            <person name="Dubchak I."/>
            <person name="Grimwood J."/>
            <person name="Gundlach H."/>
            <person name="Haberer G."/>
            <person name="Hellsten U."/>
            <person name="Mitros T."/>
            <person name="Poliakov A."/>
            <person name="Schmutz J."/>
            <person name="Spannagl M."/>
            <person name="Tang H."/>
            <person name="Wang X."/>
            <person name="Wicker T."/>
            <person name="Bharti A.K."/>
            <person name="Chapman J."/>
            <person name="Feltus F.A."/>
            <person name="Gowik U."/>
            <person name="Grigoriev I.V."/>
            <person name="Lyons E."/>
            <person name="Maher C.A."/>
            <person name="Martis M."/>
            <person name="Narechania A."/>
            <person name="Otillar R.P."/>
            <person name="Penning B.W."/>
            <person name="Salamov A.A."/>
            <person name="Wang Y."/>
            <person name="Zhang L."/>
            <person name="Carpita N.C."/>
            <person name="Freeling M."/>
            <person name="Gingle A.R."/>
            <person name="Hash C.T."/>
            <person name="Keller B."/>
            <person name="Klein P."/>
            <person name="Kresovich S."/>
            <person name="McCann M.C."/>
            <person name="Ming R."/>
            <person name="Peterson D.G."/>
            <person name="Mehboob-ur-Rahman"/>
            <person name="Ware D."/>
            <person name="Westhoff P."/>
            <person name="Mayer K.F."/>
            <person name="Messing J."/>
            <person name="Rokhsar D.S."/>
        </authorList>
    </citation>
    <scope>NUCLEOTIDE SEQUENCE [LARGE SCALE GENOMIC DNA]</scope>
    <source>
        <strain evidence="4">cv. BTx623</strain>
    </source>
</reference>
<gene>
    <name evidence="3" type="ORF">SORBI_3005G037700</name>
</gene>
<evidence type="ECO:0000256" key="1">
    <source>
        <dbReference type="SAM" id="MobiDB-lite"/>
    </source>
</evidence>
<feature type="domain" description="F-box" evidence="2">
    <location>
        <begin position="55"/>
        <end position="88"/>
    </location>
</feature>
<dbReference type="Proteomes" id="UP000000768">
    <property type="component" value="Chromosome 5"/>
</dbReference>
<dbReference type="InterPro" id="IPR036047">
    <property type="entry name" value="F-box-like_dom_sf"/>
</dbReference>
<reference evidence="4" key="2">
    <citation type="journal article" date="2018" name="Plant J.">
        <title>The Sorghum bicolor reference genome: improved assembly, gene annotations, a transcriptome atlas, and signatures of genome organization.</title>
        <authorList>
            <person name="McCormick R.F."/>
            <person name="Truong S.K."/>
            <person name="Sreedasyam A."/>
            <person name="Jenkins J."/>
            <person name="Shu S."/>
            <person name="Sims D."/>
            <person name="Kennedy M."/>
            <person name="Amirebrahimi M."/>
            <person name="Weers B.D."/>
            <person name="McKinley B."/>
            <person name="Mattison A."/>
            <person name="Morishige D.T."/>
            <person name="Grimwood J."/>
            <person name="Schmutz J."/>
            <person name="Mullet J.E."/>
        </authorList>
    </citation>
    <scope>NUCLEOTIDE SEQUENCE [LARGE SCALE GENOMIC DNA]</scope>
    <source>
        <strain evidence="4">cv. BTx623</strain>
    </source>
</reference>
<proteinExistence type="predicted"/>
<protein>
    <recommendedName>
        <fullName evidence="2">F-box domain-containing protein</fullName>
    </recommendedName>
</protein>
<dbReference type="Gene3D" id="1.20.1280.50">
    <property type="match status" value="1"/>
</dbReference>
<dbReference type="eggNOG" id="ENOG502R3F1">
    <property type="taxonomic scope" value="Eukaryota"/>
</dbReference>
<evidence type="ECO:0000313" key="4">
    <source>
        <dbReference type="Proteomes" id="UP000000768"/>
    </source>
</evidence>
<dbReference type="PANTHER" id="PTHR36140">
    <property type="entry name" value="F-BOX DOMAIN-CONTAINING PROTEIN-RELATED"/>
    <property type="match status" value="1"/>
</dbReference>
<feature type="region of interest" description="Disordered" evidence="1">
    <location>
        <begin position="375"/>
        <end position="394"/>
    </location>
</feature>
<organism evidence="3 4">
    <name type="scientific">Sorghum bicolor</name>
    <name type="common">Sorghum</name>
    <name type="synonym">Sorghum vulgare</name>
    <dbReference type="NCBI Taxonomy" id="4558"/>
    <lineage>
        <taxon>Eukaryota</taxon>
        <taxon>Viridiplantae</taxon>
        <taxon>Streptophyta</taxon>
        <taxon>Embryophyta</taxon>
        <taxon>Tracheophyta</taxon>
        <taxon>Spermatophyta</taxon>
        <taxon>Magnoliopsida</taxon>
        <taxon>Liliopsida</taxon>
        <taxon>Poales</taxon>
        <taxon>Poaceae</taxon>
        <taxon>PACMAD clade</taxon>
        <taxon>Panicoideae</taxon>
        <taxon>Andropogonodae</taxon>
        <taxon>Andropogoneae</taxon>
        <taxon>Sorghinae</taxon>
        <taxon>Sorghum</taxon>
    </lineage>
</organism>
<dbReference type="EMBL" id="CM000764">
    <property type="protein sequence ID" value="KXG27747.1"/>
    <property type="molecule type" value="Genomic_DNA"/>
</dbReference>
<name>A0A1B6PPZ9_SORBI</name>
<dbReference type="InterPro" id="IPR001810">
    <property type="entry name" value="F-box_dom"/>
</dbReference>